<feature type="non-terminal residue" evidence="3">
    <location>
        <position position="1"/>
    </location>
</feature>
<accession>X0XH94</accession>
<keyword evidence="2" id="KW-1133">Transmembrane helix</keyword>
<evidence type="ECO:0000256" key="2">
    <source>
        <dbReference type="SAM" id="Phobius"/>
    </source>
</evidence>
<feature type="transmembrane region" description="Helical" evidence="2">
    <location>
        <begin position="45"/>
        <end position="63"/>
    </location>
</feature>
<feature type="transmembrane region" description="Helical" evidence="2">
    <location>
        <begin position="189"/>
        <end position="209"/>
    </location>
</feature>
<organism evidence="3">
    <name type="scientific">marine sediment metagenome</name>
    <dbReference type="NCBI Taxonomy" id="412755"/>
    <lineage>
        <taxon>unclassified sequences</taxon>
        <taxon>metagenomes</taxon>
        <taxon>ecological metagenomes</taxon>
    </lineage>
</organism>
<evidence type="ECO:0000313" key="3">
    <source>
        <dbReference type="EMBL" id="GAG36003.1"/>
    </source>
</evidence>
<dbReference type="EMBL" id="BARS01044423">
    <property type="protein sequence ID" value="GAG36003.1"/>
    <property type="molecule type" value="Genomic_DNA"/>
</dbReference>
<keyword evidence="2" id="KW-0812">Transmembrane</keyword>
<sequence length="249" mass="28403">SEETAEYEQELEEESQAETEPVDERRLPWLIDIFLYPFSVPGLKSLAIFIGVPLLINILGTILPIQLSCLFFLVTIVIHIVIFLYIYWYFVECVRDSADGGVRAPEGLGSTPGFMGMFWQAVNVIGCLAIFFTPFVLYMLYAGRAGIIFWLLLIYPVFFFPMGLLAVIMFDSAIGLNPRLLIRSISSTFFPYCGLVLLFVTPVVLIGMLYTEVQESRLRIFIIRSVVTYLALVGAHLLGRFYWRHQEKL</sequence>
<dbReference type="AlphaFoldDB" id="X0XH94"/>
<proteinExistence type="predicted"/>
<reference evidence="3" key="1">
    <citation type="journal article" date="2014" name="Front. Microbiol.">
        <title>High frequency of phylogenetically diverse reductive dehalogenase-homologous genes in deep subseafloor sedimentary metagenomes.</title>
        <authorList>
            <person name="Kawai M."/>
            <person name="Futagami T."/>
            <person name="Toyoda A."/>
            <person name="Takaki Y."/>
            <person name="Nishi S."/>
            <person name="Hori S."/>
            <person name="Arai W."/>
            <person name="Tsubouchi T."/>
            <person name="Morono Y."/>
            <person name="Uchiyama I."/>
            <person name="Ito T."/>
            <person name="Fujiyama A."/>
            <person name="Inagaki F."/>
            <person name="Takami H."/>
        </authorList>
    </citation>
    <scope>NUCLEOTIDE SEQUENCE</scope>
    <source>
        <strain evidence="3">Expedition CK06-06</strain>
    </source>
</reference>
<keyword evidence="2" id="KW-0472">Membrane</keyword>
<feature type="non-terminal residue" evidence="3">
    <location>
        <position position="249"/>
    </location>
</feature>
<feature type="region of interest" description="Disordered" evidence="1">
    <location>
        <begin position="1"/>
        <end position="20"/>
    </location>
</feature>
<gene>
    <name evidence="3" type="ORF">S01H1_67113</name>
</gene>
<evidence type="ECO:0000256" key="1">
    <source>
        <dbReference type="SAM" id="MobiDB-lite"/>
    </source>
</evidence>
<feature type="transmembrane region" description="Helical" evidence="2">
    <location>
        <begin position="70"/>
        <end position="90"/>
    </location>
</feature>
<feature type="transmembrane region" description="Helical" evidence="2">
    <location>
        <begin position="117"/>
        <end position="140"/>
    </location>
</feature>
<feature type="transmembrane region" description="Helical" evidence="2">
    <location>
        <begin position="221"/>
        <end position="243"/>
    </location>
</feature>
<comment type="caution">
    <text evidence="3">The sequence shown here is derived from an EMBL/GenBank/DDBJ whole genome shotgun (WGS) entry which is preliminary data.</text>
</comment>
<name>X0XH94_9ZZZZ</name>
<protein>
    <submittedName>
        <fullName evidence="3">Uncharacterized protein</fullName>
    </submittedName>
</protein>
<feature type="transmembrane region" description="Helical" evidence="2">
    <location>
        <begin position="147"/>
        <end position="169"/>
    </location>
</feature>